<gene>
    <name evidence="2" type="ORF">D1223_05610</name>
</gene>
<feature type="transmembrane region" description="Helical" evidence="1">
    <location>
        <begin position="201"/>
        <end position="221"/>
    </location>
</feature>
<keyword evidence="1" id="KW-0812">Transmembrane</keyword>
<feature type="transmembrane region" description="Helical" evidence="1">
    <location>
        <begin position="76"/>
        <end position="97"/>
    </location>
</feature>
<evidence type="ECO:0000313" key="3">
    <source>
        <dbReference type="Proteomes" id="UP000266385"/>
    </source>
</evidence>
<feature type="transmembrane region" description="Helical" evidence="1">
    <location>
        <begin position="104"/>
        <end position="127"/>
    </location>
</feature>
<reference evidence="2 3" key="1">
    <citation type="submission" date="2018-08" db="EMBL/GenBank/DDBJ databases">
        <title>Henriciella mobilis sp. nov., isolated from seawater.</title>
        <authorList>
            <person name="Cheng H."/>
            <person name="Wu Y.-H."/>
            <person name="Xu X.-W."/>
            <person name="Guo L.-L."/>
        </authorList>
    </citation>
    <scope>NUCLEOTIDE SEQUENCE [LARGE SCALE GENOMIC DNA]</scope>
    <source>
        <strain evidence="2 3">JN25</strain>
    </source>
</reference>
<organism evidence="2 3">
    <name type="scientific">Henriciella mobilis</name>
    <dbReference type="NCBI Taxonomy" id="2305467"/>
    <lineage>
        <taxon>Bacteria</taxon>
        <taxon>Pseudomonadati</taxon>
        <taxon>Pseudomonadota</taxon>
        <taxon>Alphaproteobacteria</taxon>
        <taxon>Hyphomonadales</taxon>
        <taxon>Hyphomonadaceae</taxon>
        <taxon>Henriciella</taxon>
    </lineage>
</organism>
<evidence type="ECO:0008006" key="4">
    <source>
        <dbReference type="Google" id="ProtNLM"/>
    </source>
</evidence>
<comment type="caution">
    <text evidence="2">The sequence shown here is derived from an EMBL/GenBank/DDBJ whole genome shotgun (WGS) entry which is preliminary data.</text>
</comment>
<dbReference type="EMBL" id="QWFX01000006">
    <property type="protein sequence ID" value="RIJ30126.1"/>
    <property type="molecule type" value="Genomic_DNA"/>
</dbReference>
<keyword evidence="1" id="KW-0472">Membrane</keyword>
<name>A0A399REX1_9PROT</name>
<dbReference type="AlphaFoldDB" id="A0A399REX1"/>
<evidence type="ECO:0000256" key="1">
    <source>
        <dbReference type="SAM" id="Phobius"/>
    </source>
</evidence>
<keyword evidence="1" id="KW-1133">Transmembrane helix</keyword>
<protein>
    <recommendedName>
        <fullName evidence="4">HupE/UreJ family protein</fullName>
    </recommendedName>
</protein>
<dbReference type="Pfam" id="PF13795">
    <property type="entry name" value="HupE_UreJ_2"/>
    <property type="match status" value="1"/>
</dbReference>
<feature type="transmembrane region" description="Helical" evidence="1">
    <location>
        <begin position="233"/>
        <end position="251"/>
    </location>
</feature>
<accession>A0A399REX1</accession>
<feature type="transmembrane region" description="Helical" evidence="1">
    <location>
        <begin position="133"/>
        <end position="151"/>
    </location>
</feature>
<feature type="transmembrane region" description="Helical" evidence="1">
    <location>
        <begin position="163"/>
        <end position="181"/>
    </location>
</feature>
<proteinExistence type="predicted"/>
<evidence type="ECO:0000313" key="2">
    <source>
        <dbReference type="EMBL" id="RIJ30126.1"/>
    </source>
</evidence>
<dbReference type="Proteomes" id="UP000266385">
    <property type="component" value="Unassembled WGS sequence"/>
</dbReference>
<keyword evidence="3" id="KW-1185">Reference proteome</keyword>
<dbReference type="InterPro" id="IPR032809">
    <property type="entry name" value="Put_HupE_UreJ"/>
</dbReference>
<sequence length="256" mass="27185">MTIPAMMTILRRVRLFRDRGCMMMRHIASEPCRAIQPARQAVALFLIAAAAIFAAPDAAAATTAGANGIGGFLPAGIRVVLPGGNEQILFLIAIFLASPRTDALIVQFIAWVAGHSLTLWLVGLGALKVPADTIAWLVPLTVALVAAENLLFGRKTKFKTGLVFVYGLIHGMSFAQTYHAIPVSGDSGVMTLVGFNLGLEVAHAAVLGLAFAASLYFRGVLKQASRMDLYRPMIVVPVSLAILVTAAIWTIRAFTG</sequence>